<evidence type="ECO:0000256" key="1">
    <source>
        <dbReference type="SAM" id="SignalP"/>
    </source>
</evidence>
<gene>
    <name evidence="2" type="ORF">L210DRAFT_3397050</name>
</gene>
<reference evidence="2" key="2">
    <citation type="journal article" date="2020" name="Nat. Commun.">
        <title>Large-scale genome sequencing of mycorrhizal fungi provides insights into the early evolution of symbiotic traits.</title>
        <authorList>
            <person name="Miyauchi S."/>
            <person name="Kiss E."/>
            <person name="Kuo A."/>
            <person name="Drula E."/>
            <person name="Kohler A."/>
            <person name="Sanchez-Garcia M."/>
            <person name="Morin E."/>
            <person name="Andreopoulos B."/>
            <person name="Barry K.W."/>
            <person name="Bonito G."/>
            <person name="Buee M."/>
            <person name="Carver A."/>
            <person name="Chen C."/>
            <person name="Cichocki N."/>
            <person name="Clum A."/>
            <person name="Culley D."/>
            <person name="Crous P.W."/>
            <person name="Fauchery L."/>
            <person name="Girlanda M."/>
            <person name="Hayes R.D."/>
            <person name="Keri Z."/>
            <person name="LaButti K."/>
            <person name="Lipzen A."/>
            <person name="Lombard V."/>
            <person name="Magnuson J."/>
            <person name="Maillard F."/>
            <person name="Murat C."/>
            <person name="Nolan M."/>
            <person name="Ohm R.A."/>
            <person name="Pangilinan J."/>
            <person name="Pereira M.F."/>
            <person name="Perotto S."/>
            <person name="Peter M."/>
            <person name="Pfister S."/>
            <person name="Riley R."/>
            <person name="Sitrit Y."/>
            <person name="Stielow J.B."/>
            <person name="Szollosi G."/>
            <person name="Zifcakova L."/>
            <person name="Stursova M."/>
            <person name="Spatafora J.W."/>
            <person name="Tedersoo L."/>
            <person name="Vaario L.M."/>
            <person name="Yamada A."/>
            <person name="Yan M."/>
            <person name="Wang P."/>
            <person name="Xu J."/>
            <person name="Bruns T."/>
            <person name="Baldrian P."/>
            <person name="Vilgalys R."/>
            <person name="Dunand C."/>
            <person name="Henrissat B."/>
            <person name="Grigoriev I.V."/>
            <person name="Hibbett D."/>
            <person name="Nagy L.G."/>
            <person name="Martin F.M."/>
        </authorList>
    </citation>
    <scope>NUCLEOTIDE SEQUENCE</scope>
    <source>
        <strain evidence="2">BED1</strain>
    </source>
</reference>
<keyword evidence="3" id="KW-1185">Reference proteome</keyword>
<dbReference type="EMBL" id="WHUW01000008">
    <property type="protein sequence ID" value="KAF8442907.1"/>
    <property type="molecule type" value="Genomic_DNA"/>
</dbReference>
<organism evidence="2 3">
    <name type="scientific">Boletus edulis BED1</name>
    <dbReference type="NCBI Taxonomy" id="1328754"/>
    <lineage>
        <taxon>Eukaryota</taxon>
        <taxon>Fungi</taxon>
        <taxon>Dikarya</taxon>
        <taxon>Basidiomycota</taxon>
        <taxon>Agaricomycotina</taxon>
        <taxon>Agaricomycetes</taxon>
        <taxon>Agaricomycetidae</taxon>
        <taxon>Boletales</taxon>
        <taxon>Boletineae</taxon>
        <taxon>Boletaceae</taxon>
        <taxon>Boletoideae</taxon>
        <taxon>Boletus</taxon>
    </lineage>
</organism>
<protein>
    <submittedName>
        <fullName evidence="2">Uncharacterized protein</fullName>
    </submittedName>
</protein>
<accession>A0AAD4GGR5</accession>
<feature type="chain" id="PRO_5042290510" evidence="1">
    <location>
        <begin position="23"/>
        <end position="123"/>
    </location>
</feature>
<feature type="signal peptide" evidence="1">
    <location>
        <begin position="1"/>
        <end position="22"/>
    </location>
</feature>
<dbReference type="AlphaFoldDB" id="A0AAD4GGR5"/>
<keyword evidence="1" id="KW-0732">Signal</keyword>
<comment type="caution">
    <text evidence="2">The sequence shown here is derived from an EMBL/GenBank/DDBJ whole genome shotgun (WGS) entry which is preliminary data.</text>
</comment>
<dbReference type="Proteomes" id="UP001194468">
    <property type="component" value="Unassembled WGS sequence"/>
</dbReference>
<name>A0AAD4GGR5_BOLED</name>
<sequence length="123" mass="13566">MIWATRIISLLALAASLSLSGAIELDVWVPRICYPNEYTVWQAGVRHNVTWDISDKPTNVTNYNGTIRLVTNGRINLGSALASGFNLTAARVEIIVPRVKDGEYQLVLMGDSGNYSPKFKIVN</sequence>
<evidence type="ECO:0000313" key="3">
    <source>
        <dbReference type="Proteomes" id="UP001194468"/>
    </source>
</evidence>
<reference evidence="2" key="1">
    <citation type="submission" date="2019-10" db="EMBL/GenBank/DDBJ databases">
        <authorList>
            <consortium name="DOE Joint Genome Institute"/>
            <person name="Kuo A."/>
            <person name="Miyauchi S."/>
            <person name="Kiss E."/>
            <person name="Drula E."/>
            <person name="Kohler A."/>
            <person name="Sanchez-Garcia M."/>
            <person name="Andreopoulos B."/>
            <person name="Barry K.W."/>
            <person name="Bonito G."/>
            <person name="Buee M."/>
            <person name="Carver A."/>
            <person name="Chen C."/>
            <person name="Cichocki N."/>
            <person name="Clum A."/>
            <person name="Culley D."/>
            <person name="Crous P.W."/>
            <person name="Fauchery L."/>
            <person name="Girlanda M."/>
            <person name="Hayes R."/>
            <person name="Keri Z."/>
            <person name="LaButti K."/>
            <person name="Lipzen A."/>
            <person name="Lombard V."/>
            <person name="Magnuson J."/>
            <person name="Maillard F."/>
            <person name="Morin E."/>
            <person name="Murat C."/>
            <person name="Nolan M."/>
            <person name="Ohm R."/>
            <person name="Pangilinan J."/>
            <person name="Pereira M."/>
            <person name="Perotto S."/>
            <person name="Peter M."/>
            <person name="Riley R."/>
            <person name="Sitrit Y."/>
            <person name="Stielow B."/>
            <person name="Szollosi G."/>
            <person name="Zifcakova L."/>
            <person name="Stursova M."/>
            <person name="Spatafora J.W."/>
            <person name="Tedersoo L."/>
            <person name="Vaario L.-M."/>
            <person name="Yamada A."/>
            <person name="Yan M."/>
            <person name="Wang P."/>
            <person name="Xu J."/>
            <person name="Bruns T."/>
            <person name="Baldrian P."/>
            <person name="Vilgalys R."/>
            <person name="Henrissat B."/>
            <person name="Grigoriev I.V."/>
            <person name="Hibbett D."/>
            <person name="Nagy L.G."/>
            <person name="Martin F.M."/>
        </authorList>
    </citation>
    <scope>NUCLEOTIDE SEQUENCE</scope>
    <source>
        <strain evidence="2">BED1</strain>
    </source>
</reference>
<proteinExistence type="predicted"/>
<evidence type="ECO:0000313" key="2">
    <source>
        <dbReference type="EMBL" id="KAF8442907.1"/>
    </source>
</evidence>